<keyword evidence="1" id="KW-0853">WD repeat</keyword>
<dbReference type="InterPro" id="IPR051179">
    <property type="entry name" value="WD_repeat_multifunction"/>
</dbReference>
<dbReference type="Proteomes" id="UP000734854">
    <property type="component" value="Unassembled WGS sequence"/>
</dbReference>
<dbReference type="EMBL" id="JACMSC010000008">
    <property type="protein sequence ID" value="KAG6511328.1"/>
    <property type="molecule type" value="Genomic_DNA"/>
</dbReference>
<evidence type="ECO:0000313" key="3">
    <source>
        <dbReference type="EMBL" id="KAG6511328.1"/>
    </source>
</evidence>
<evidence type="ECO:0000256" key="1">
    <source>
        <dbReference type="ARBA" id="ARBA00022574"/>
    </source>
</evidence>
<dbReference type="SUPFAM" id="SSF50978">
    <property type="entry name" value="WD40 repeat-like"/>
    <property type="match status" value="1"/>
</dbReference>
<dbReference type="InterPro" id="IPR036322">
    <property type="entry name" value="WD40_repeat_dom_sf"/>
</dbReference>
<reference evidence="3 4" key="1">
    <citation type="submission" date="2020-08" db="EMBL/GenBank/DDBJ databases">
        <title>Plant Genome Project.</title>
        <authorList>
            <person name="Zhang R.-G."/>
        </authorList>
    </citation>
    <scope>NUCLEOTIDE SEQUENCE [LARGE SCALE GENOMIC DNA]</scope>
    <source>
        <tissue evidence="3">Rhizome</tissue>
    </source>
</reference>
<dbReference type="Gene3D" id="2.130.10.10">
    <property type="entry name" value="YVTN repeat-like/Quinoprotein amine dehydrogenase"/>
    <property type="match status" value="1"/>
</dbReference>
<dbReference type="InterPro" id="IPR015943">
    <property type="entry name" value="WD40/YVTN_repeat-like_dom_sf"/>
</dbReference>
<dbReference type="AlphaFoldDB" id="A0A8J5GTP3"/>
<dbReference type="PANTHER" id="PTHR19857">
    <property type="entry name" value="MITOCHONDRIAL DIVISION PROTEIN 1-RELATED"/>
    <property type="match status" value="1"/>
</dbReference>
<name>A0A8J5GTP3_ZINOF</name>
<dbReference type="PANTHER" id="PTHR19857:SF21">
    <property type="entry name" value="ANAPHASE-PROMOTING COMPLEX SUBUNIT 4 WD40 DOMAIN-CONTAINING PROTEIN"/>
    <property type="match status" value="1"/>
</dbReference>
<comment type="caution">
    <text evidence="3">The sequence shown here is derived from an EMBL/GenBank/DDBJ whole genome shotgun (WGS) entry which is preliminary data.</text>
</comment>
<protein>
    <submittedName>
        <fullName evidence="3">Uncharacterized protein</fullName>
    </submittedName>
</protein>
<accession>A0A8J5GTP3</accession>
<proteinExistence type="predicted"/>
<keyword evidence="4" id="KW-1185">Reference proteome</keyword>
<gene>
    <name evidence="3" type="ORF">ZIOFF_029388</name>
</gene>
<organism evidence="3 4">
    <name type="scientific">Zingiber officinale</name>
    <name type="common">Ginger</name>
    <name type="synonym">Amomum zingiber</name>
    <dbReference type="NCBI Taxonomy" id="94328"/>
    <lineage>
        <taxon>Eukaryota</taxon>
        <taxon>Viridiplantae</taxon>
        <taxon>Streptophyta</taxon>
        <taxon>Embryophyta</taxon>
        <taxon>Tracheophyta</taxon>
        <taxon>Spermatophyta</taxon>
        <taxon>Magnoliopsida</taxon>
        <taxon>Liliopsida</taxon>
        <taxon>Zingiberales</taxon>
        <taxon>Zingiberaceae</taxon>
        <taxon>Zingiber</taxon>
    </lineage>
</organism>
<keyword evidence="2" id="KW-0677">Repeat</keyword>
<evidence type="ECO:0000313" key="4">
    <source>
        <dbReference type="Proteomes" id="UP000734854"/>
    </source>
</evidence>
<sequence length="365" mass="40948">MEKYAVSAEPLRKPRFRPRWTHMIPEIEGRIPLSYRREASALFHNSLGEAFGQFMYITNRITFSQLAHMADPAYPSGSFGIYLASVTKSGCLTVHDFETLYCAIYGPTPCQLVNEAKDLVHISKGHELDSIRWNPNDQHEVVCASRQNNNILLFDITYISPDPVQVVLGAGKRGLIHSWDLRGGRQSHAFQSHNQVRIKYVSAELEKISSLKAQTHIVPKEIHSININPSCSDQLAFHMVDGWSGVLDLRNVVVTHVHCPPADSDGTDISTHSIMRRPAWFPTSSIYAVGSVSDKGLYLLDFFPRKDSACHVDFNPEARSNSQECSRILENKHIPVSQNILVCAVHPLNNTIIAGTKVNNLRNKK</sequence>
<evidence type="ECO:0000256" key="2">
    <source>
        <dbReference type="ARBA" id="ARBA00022737"/>
    </source>
</evidence>